<evidence type="ECO:0000313" key="1">
    <source>
        <dbReference type="EMBL" id="KGM01728.1"/>
    </source>
</evidence>
<organism evidence="1 2">
    <name type="scientific">Cellulomonas cellasea DSM 20118</name>
    <dbReference type="NCBI Taxonomy" id="1408250"/>
    <lineage>
        <taxon>Bacteria</taxon>
        <taxon>Bacillati</taxon>
        <taxon>Actinomycetota</taxon>
        <taxon>Actinomycetes</taxon>
        <taxon>Micrococcales</taxon>
        <taxon>Cellulomonadaceae</taxon>
        <taxon>Cellulomonas</taxon>
    </lineage>
</organism>
<dbReference type="RefSeq" id="WP_034631353.1">
    <property type="nucleotide sequence ID" value="NZ_AXNT01000087.1"/>
</dbReference>
<dbReference type="OrthoDB" id="9789980at2"/>
<protein>
    <recommendedName>
        <fullName evidence="3">DUF4241 domain-containing protein</fullName>
    </recommendedName>
</protein>
<name>A0A0A0B6A9_9CELL</name>
<gene>
    <name evidence="1" type="ORF">Q760_17745</name>
</gene>
<dbReference type="AlphaFoldDB" id="A0A0A0B6A9"/>
<dbReference type="Pfam" id="PF14025">
    <property type="entry name" value="DUF4241"/>
    <property type="match status" value="1"/>
</dbReference>
<proteinExistence type="predicted"/>
<reference evidence="1 2" key="1">
    <citation type="submission" date="2013-10" db="EMBL/GenBank/DDBJ databases">
        <authorList>
            <person name="Wang G."/>
            <person name="Zhuang W."/>
        </authorList>
    </citation>
    <scope>NUCLEOTIDE SEQUENCE [LARGE SCALE GENOMIC DNA]</scope>
    <source>
        <strain evidence="1 2">DSM 20118</strain>
    </source>
</reference>
<dbReference type="InterPro" id="IPR025335">
    <property type="entry name" value="DUF4241"/>
</dbReference>
<comment type="caution">
    <text evidence="1">The sequence shown here is derived from an EMBL/GenBank/DDBJ whole genome shotgun (WGS) entry which is preliminary data.</text>
</comment>
<dbReference type="EMBL" id="AXNT01000087">
    <property type="protein sequence ID" value="KGM01728.1"/>
    <property type="molecule type" value="Genomic_DNA"/>
</dbReference>
<dbReference type="Proteomes" id="UP000029833">
    <property type="component" value="Unassembled WGS sequence"/>
</dbReference>
<evidence type="ECO:0000313" key="2">
    <source>
        <dbReference type="Proteomes" id="UP000029833"/>
    </source>
</evidence>
<evidence type="ECO:0008006" key="3">
    <source>
        <dbReference type="Google" id="ProtNLM"/>
    </source>
</evidence>
<accession>A0A0A0B6A9</accession>
<sequence length="233" mass="24126">MEERDIVFSACPRDRALPGESFLRPAGPEAAGWPDELADGRLVVEHVADLTLVDGWLASGSGFDAAYGGIASVRVADSTVEAAIALGVMDSPSSGRRVAFAELRLGEDPPVAWDEEVHLGFGTDGGDGGFVASGTPVVPAVAWDDADPASVPADYLEAFYPEGRDDFSTVCVLRGPAGGPADGFLFSSGWGDGGYPTFLGRSADGDVVSVVSYGYVLPWELSGLPGHPPRPQG</sequence>
<keyword evidence="2" id="KW-1185">Reference proteome</keyword>